<proteinExistence type="predicted"/>
<dbReference type="RefSeq" id="WP_200248892.1">
    <property type="nucleotide sequence ID" value="NZ_JAENHK010000010.1"/>
</dbReference>
<accession>A0ABS1G0C8</accession>
<sequence length="75" mass="9201">MRKEELVNFIDNLRKDFIENREQWENKTIEDYLEAMSRYIEDIDGYYKNTNQNINLEKVNWKVFSDILKGSSIYE</sequence>
<dbReference type="EMBL" id="JAENHK010000010">
    <property type="protein sequence ID" value="MBK1898149.1"/>
    <property type="molecule type" value="Genomic_DNA"/>
</dbReference>
<evidence type="ECO:0000313" key="3">
    <source>
        <dbReference type="Proteomes" id="UP000628669"/>
    </source>
</evidence>
<protein>
    <recommendedName>
        <fullName evidence="1">DUF7660 domain-containing protein</fullName>
    </recommendedName>
</protein>
<comment type="caution">
    <text evidence="2">The sequence shown here is derived from an EMBL/GenBank/DDBJ whole genome shotgun (WGS) entry which is preliminary data.</text>
</comment>
<gene>
    <name evidence="2" type="ORF">JHL15_20495</name>
</gene>
<keyword evidence="3" id="KW-1185">Reference proteome</keyword>
<dbReference type="InterPro" id="IPR056077">
    <property type="entry name" value="DUF7660"/>
</dbReference>
<evidence type="ECO:0000259" key="1">
    <source>
        <dbReference type="Pfam" id="PF24693"/>
    </source>
</evidence>
<reference evidence="3" key="1">
    <citation type="submission" date="2021-01" db="EMBL/GenBank/DDBJ databases">
        <title>Genome public.</title>
        <authorList>
            <person name="Liu C."/>
            <person name="Sun Q."/>
        </authorList>
    </citation>
    <scope>NUCLEOTIDE SEQUENCE [LARGE SCALE GENOMIC DNA]</scope>
    <source>
        <strain evidence="3">YIM B02567</strain>
    </source>
</reference>
<dbReference type="Pfam" id="PF24693">
    <property type="entry name" value="DUF7660"/>
    <property type="match status" value="1"/>
</dbReference>
<name>A0ABS1G0C8_9FLAO</name>
<evidence type="ECO:0000313" key="2">
    <source>
        <dbReference type="EMBL" id="MBK1898149.1"/>
    </source>
</evidence>
<organism evidence="2 3">
    <name type="scientific">Chryseobacterium paridis</name>
    <dbReference type="NCBI Taxonomy" id="2800328"/>
    <lineage>
        <taxon>Bacteria</taxon>
        <taxon>Pseudomonadati</taxon>
        <taxon>Bacteroidota</taxon>
        <taxon>Flavobacteriia</taxon>
        <taxon>Flavobacteriales</taxon>
        <taxon>Weeksellaceae</taxon>
        <taxon>Chryseobacterium group</taxon>
        <taxon>Chryseobacterium</taxon>
    </lineage>
</organism>
<dbReference type="Proteomes" id="UP000628669">
    <property type="component" value="Unassembled WGS sequence"/>
</dbReference>
<feature type="domain" description="DUF7660" evidence="1">
    <location>
        <begin position="3"/>
        <end position="75"/>
    </location>
</feature>